<comment type="caution">
    <text evidence="1">The sequence shown here is derived from an EMBL/GenBank/DDBJ whole genome shotgun (WGS) entry which is preliminary data.</text>
</comment>
<protein>
    <recommendedName>
        <fullName evidence="3">Methanogenesis marker protein 8</fullName>
    </recommendedName>
</protein>
<dbReference type="NCBIfam" id="TIGR03275">
    <property type="entry name" value="methan_mark_8"/>
    <property type="match status" value="1"/>
</dbReference>
<evidence type="ECO:0000313" key="1">
    <source>
        <dbReference type="EMBL" id="PWB85627.1"/>
    </source>
</evidence>
<dbReference type="Proteomes" id="UP000251717">
    <property type="component" value="Unassembled WGS sequence"/>
</dbReference>
<sequence>MVEDRHVIEALGKVRVVIENGEITEVGSSDVKYCPMFHAMHGVEELNEEFIRKNINFRIKDFGMCTPERIIEMDDVVTVGISEILKTNMEMGNIDCVVGACEGSGTVLMTNSRVVQGVGARVSGLVSTTPIPEVIENLEARGSTVLNPETAELDQLEGLKLALDMGYKNIAITILPSPMVEEIRNYSVDDDVNVYIFVAHTTGSTPEEAEMLFENADIVTACASKAISDYTDEHKPYYYGLKVPIFCASEAGREMLDNRLEKIGKPLTTNDYPRNKDDIPHKLI</sequence>
<dbReference type="InterPro" id="IPR009181">
    <property type="entry name" value="Methan_mark_8"/>
</dbReference>
<dbReference type="AlphaFoldDB" id="A0A315XP45"/>
<evidence type="ECO:0000313" key="2">
    <source>
        <dbReference type="Proteomes" id="UP000251717"/>
    </source>
</evidence>
<gene>
    <name evidence="1" type="ORF">MBBTH_16650</name>
</gene>
<reference evidence="1 2" key="1">
    <citation type="submission" date="2017-03" db="EMBL/GenBank/DDBJ databases">
        <title>Genome sequence of Methanobrevibacter thaueri.</title>
        <authorList>
            <person name="Poehlein A."/>
            <person name="Seedorf H."/>
            <person name="Daniel R."/>
        </authorList>
    </citation>
    <scope>NUCLEOTIDE SEQUENCE [LARGE SCALE GENOMIC DNA]</scope>
    <source>
        <strain evidence="1 2">DSM 11995</strain>
    </source>
</reference>
<organism evidence="1 2">
    <name type="scientific">Methanobrevibacter thaueri</name>
    <dbReference type="NCBI Taxonomy" id="190975"/>
    <lineage>
        <taxon>Archaea</taxon>
        <taxon>Methanobacteriati</taxon>
        <taxon>Methanobacteriota</taxon>
        <taxon>Methanomada group</taxon>
        <taxon>Methanobacteria</taxon>
        <taxon>Methanobacteriales</taxon>
        <taxon>Methanobacteriaceae</taxon>
        <taxon>Methanobrevibacter</taxon>
    </lineage>
</organism>
<dbReference type="EMBL" id="MZGS01000026">
    <property type="protein sequence ID" value="PWB85627.1"/>
    <property type="molecule type" value="Genomic_DNA"/>
</dbReference>
<dbReference type="PIRSF" id="PIRSF004929">
    <property type="entry name" value="UCP004929"/>
    <property type="match status" value="1"/>
</dbReference>
<dbReference type="RefSeq" id="WP_116592578.1">
    <property type="nucleotide sequence ID" value="NZ_MZGS01000026.1"/>
</dbReference>
<dbReference type="Pfam" id="PF09872">
    <property type="entry name" value="DUF2099"/>
    <property type="match status" value="1"/>
</dbReference>
<accession>A0A315XP45</accession>
<proteinExistence type="predicted"/>
<name>A0A315XP45_9EURY</name>
<keyword evidence="2" id="KW-1185">Reference proteome</keyword>
<evidence type="ECO:0008006" key="3">
    <source>
        <dbReference type="Google" id="ProtNLM"/>
    </source>
</evidence>
<dbReference type="OrthoDB" id="358516at2157"/>